<evidence type="ECO:0000256" key="1">
    <source>
        <dbReference type="ARBA" id="ARBA00005417"/>
    </source>
</evidence>
<name>A0A1I1EHN0_BREAD</name>
<dbReference type="SUPFAM" id="SSF52540">
    <property type="entry name" value="P-loop containing nucleoside triphosphate hydrolases"/>
    <property type="match status" value="1"/>
</dbReference>
<protein>
    <submittedName>
        <fullName evidence="6">Lipoprotein-releasing system ATP-binding protein</fullName>
    </submittedName>
</protein>
<evidence type="ECO:0000256" key="3">
    <source>
        <dbReference type="ARBA" id="ARBA00022741"/>
    </source>
</evidence>
<dbReference type="Pfam" id="PF00005">
    <property type="entry name" value="ABC_tran"/>
    <property type="match status" value="1"/>
</dbReference>
<dbReference type="InterPro" id="IPR027417">
    <property type="entry name" value="P-loop_NTPase"/>
</dbReference>
<organism evidence="6 7">
    <name type="scientific">Brevinema andersonii</name>
    <dbReference type="NCBI Taxonomy" id="34097"/>
    <lineage>
        <taxon>Bacteria</taxon>
        <taxon>Pseudomonadati</taxon>
        <taxon>Spirochaetota</taxon>
        <taxon>Spirochaetia</taxon>
        <taxon>Brevinematales</taxon>
        <taxon>Brevinemataceae</taxon>
        <taxon>Brevinema</taxon>
    </lineage>
</organism>
<dbReference type="AlphaFoldDB" id="A0A1I1EHN0"/>
<reference evidence="7" key="1">
    <citation type="submission" date="2016-10" db="EMBL/GenBank/DDBJ databases">
        <authorList>
            <person name="Varghese N."/>
            <person name="Submissions S."/>
        </authorList>
    </citation>
    <scope>NUCLEOTIDE SEQUENCE [LARGE SCALE GENOMIC DNA]</scope>
    <source>
        <strain evidence="7">ATCC 43811</strain>
    </source>
</reference>
<proteinExistence type="inferred from homology"/>
<dbReference type="PROSITE" id="PS50893">
    <property type="entry name" value="ABC_TRANSPORTER_2"/>
    <property type="match status" value="1"/>
</dbReference>
<dbReference type="GO" id="GO:0005886">
    <property type="term" value="C:plasma membrane"/>
    <property type="evidence" value="ECO:0007669"/>
    <property type="project" value="TreeGrafter"/>
</dbReference>
<dbReference type="STRING" id="34097.SAMN02745150_01116"/>
<keyword evidence="6" id="KW-0449">Lipoprotein</keyword>
<dbReference type="InterPro" id="IPR017911">
    <property type="entry name" value="MacB-like_ATP-bd"/>
</dbReference>
<keyword evidence="4 6" id="KW-0067">ATP-binding</keyword>
<keyword evidence="2" id="KW-0813">Transport</keyword>
<dbReference type="GO" id="GO:0005524">
    <property type="term" value="F:ATP binding"/>
    <property type="evidence" value="ECO:0007669"/>
    <property type="project" value="UniProtKB-KW"/>
</dbReference>
<dbReference type="PANTHER" id="PTHR24220:SF689">
    <property type="entry name" value="LIPOPROTEIN-RELEASING SYSTEM ATP-BINDING PROTEIN LOLD"/>
    <property type="match status" value="1"/>
</dbReference>
<feature type="domain" description="ABC transporter" evidence="5">
    <location>
        <begin position="10"/>
        <end position="225"/>
    </location>
</feature>
<dbReference type="InterPro" id="IPR003439">
    <property type="entry name" value="ABC_transporter-like_ATP-bd"/>
</dbReference>
<accession>A0A1I1EHN0</accession>
<evidence type="ECO:0000256" key="4">
    <source>
        <dbReference type="ARBA" id="ARBA00022840"/>
    </source>
</evidence>
<dbReference type="SMART" id="SM00382">
    <property type="entry name" value="AAA"/>
    <property type="match status" value="1"/>
</dbReference>
<dbReference type="RefSeq" id="WP_092319489.1">
    <property type="nucleotide sequence ID" value="NZ_FOKY01000013.1"/>
</dbReference>
<dbReference type="CDD" id="cd03255">
    <property type="entry name" value="ABC_MJ0796_LolCDE_FtsE"/>
    <property type="match status" value="1"/>
</dbReference>
<dbReference type="InterPro" id="IPR017871">
    <property type="entry name" value="ABC_transporter-like_CS"/>
</dbReference>
<evidence type="ECO:0000256" key="2">
    <source>
        <dbReference type="ARBA" id="ARBA00022448"/>
    </source>
</evidence>
<comment type="similarity">
    <text evidence="1">Belongs to the ABC transporter superfamily.</text>
</comment>
<dbReference type="EMBL" id="FOKY01000013">
    <property type="protein sequence ID" value="SFB86649.1"/>
    <property type="molecule type" value="Genomic_DNA"/>
</dbReference>
<dbReference type="PANTHER" id="PTHR24220">
    <property type="entry name" value="IMPORT ATP-BINDING PROTEIN"/>
    <property type="match status" value="1"/>
</dbReference>
<sequence>MMKQKIISAHKLTKIYKHPSGNVTVLKDTEFHAFKKESVAITGESGRGKTTLLYLLAGLDSADSGSIELNGTRIDMLSERKMAVFRSEEIGFIFQHHFLLSDLDALSNALLPLRITKQLNETSIERIKNLFEKLGLSQRMTHKPHELSGGERQRVAVIRALANNPSIIFADEPTGSLDKENALHLEEILFDLVREHSTTLIISTHSSRLAEHSERIVRIEDISGVR</sequence>
<dbReference type="PROSITE" id="PS00211">
    <property type="entry name" value="ABC_TRANSPORTER_1"/>
    <property type="match status" value="1"/>
</dbReference>
<keyword evidence="7" id="KW-1185">Reference proteome</keyword>
<evidence type="ECO:0000313" key="6">
    <source>
        <dbReference type="EMBL" id="SFB86649.1"/>
    </source>
</evidence>
<dbReference type="OrthoDB" id="9805538at2"/>
<dbReference type="GO" id="GO:0022857">
    <property type="term" value="F:transmembrane transporter activity"/>
    <property type="evidence" value="ECO:0007669"/>
    <property type="project" value="TreeGrafter"/>
</dbReference>
<dbReference type="Gene3D" id="3.40.50.300">
    <property type="entry name" value="P-loop containing nucleotide triphosphate hydrolases"/>
    <property type="match status" value="1"/>
</dbReference>
<dbReference type="Proteomes" id="UP000240042">
    <property type="component" value="Unassembled WGS sequence"/>
</dbReference>
<keyword evidence="3" id="KW-0547">Nucleotide-binding</keyword>
<dbReference type="InterPro" id="IPR003593">
    <property type="entry name" value="AAA+_ATPase"/>
</dbReference>
<evidence type="ECO:0000259" key="5">
    <source>
        <dbReference type="PROSITE" id="PS50893"/>
    </source>
</evidence>
<dbReference type="GO" id="GO:0016887">
    <property type="term" value="F:ATP hydrolysis activity"/>
    <property type="evidence" value="ECO:0007669"/>
    <property type="project" value="InterPro"/>
</dbReference>
<gene>
    <name evidence="6" type="ORF">SAMN02745150_01116</name>
</gene>
<evidence type="ECO:0000313" key="7">
    <source>
        <dbReference type="Proteomes" id="UP000240042"/>
    </source>
</evidence>
<dbReference type="InterPro" id="IPR015854">
    <property type="entry name" value="ABC_transpr_LolD-like"/>
</dbReference>